<dbReference type="OrthoDB" id="690950at2759"/>
<dbReference type="AlphaFoldDB" id="A0A1E5V1X1"/>
<dbReference type="EMBL" id="LWDX02054656">
    <property type="protein sequence ID" value="OEL19111.1"/>
    <property type="molecule type" value="Genomic_DNA"/>
</dbReference>
<dbReference type="PANTHER" id="PTHR46934:SF9">
    <property type="entry name" value="MYB_SANT-LIKE DOMAIN-CONTAINING PROTEIN"/>
    <property type="match status" value="1"/>
</dbReference>
<proteinExistence type="predicted"/>
<sequence>MAAKLGDFIEFRKNHIEKTMKKLDDKKRCEDDYLVEKYIDIVDTLEELTDDQKADVNELFQSDMNRQIFLKTKNPNV</sequence>
<evidence type="ECO:0000313" key="1">
    <source>
        <dbReference type="EMBL" id="OEL19111.1"/>
    </source>
</evidence>
<accession>A0A1E5V1X1</accession>
<dbReference type="PANTHER" id="PTHR46934">
    <property type="entry name" value="MYB_DNA-BIND_3 DOMAIN-CONTAINING PROTEIN-RELATED"/>
    <property type="match status" value="1"/>
</dbReference>
<evidence type="ECO:0000313" key="2">
    <source>
        <dbReference type="Proteomes" id="UP000095767"/>
    </source>
</evidence>
<protein>
    <submittedName>
        <fullName evidence="1">Uncharacterized protein</fullName>
    </submittedName>
</protein>
<keyword evidence="2" id="KW-1185">Reference proteome</keyword>
<gene>
    <name evidence="1" type="ORF">BAE44_0019869</name>
</gene>
<reference evidence="1 2" key="1">
    <citation type="submission" date="2016-09" db="EMBL/GenBank/DDBJ databases">
        <title>The draft genome of Dichanthelium oligosanthes: A C3 panicoid grass species.</title>
        <authorList>
            <person name="Studer A.J."/>
            <person name="Schnable J.C."/>
            <person name="Brutnell T.P."/>
        </authorList>
    </citation>
    <scope>NUCLEOTIDE SEQUENCE [LARGE SCALE GENOMIC DNA]</scope>
    <source>
        <strain evidence="2">cv. Kellogg 1175</strain>
        <tissue evidence="1">Leaf</tissue>
    </source>
</reference>
<comment type="caution">
    <text evidence="1">The sequence shown here is derived from an EMBL/GenBank/DDBJ whole genome shotgun (WGS) entry which is preliminary data.</text>
</comment>
<name>A0A1E5V1X1_9POAL</name>
<dbReference type="Proteomes" id="UP000095767">
    <property type="component" value="Unassembled WGS sequence"/>
</dbReference>
<organism evidence="1 2">
    <name type="scientific">Dichanthelium oligosanthes</name>
    <dbReference type="NCBI Taxonomy" id="888268"/>
    <lineage>
        <taxon>Eukaryota</taxon>
        <taxon>Viridiplantae</taxon>
        <taxon>Streptophyta</taxon>
        <taxon>Embryophyta</taxon>
        <taxon>Tracheophyta</taxon>
        <taxon>Spermatophyta</taxon>
        <taxon>Magnoliopsida</taxon>
        <taxon>Liliopsida</taxon>
        <taxon>Poales</taxon>
        <taxon>Poaceae</taxon>
        <taxon>PACMAD clade</taxon>
        <taxon>Panicoideae</taxon>
        <taxon>Panicodae</taxon>
        <taxon>Paniceae</taxon>
        <taxon>Dichantheliinae</taxon>
        <taxon>Dichanthelium</taxon>
    </lineage>
</organism>